<feature type="chain" id="PRO_5045438477" evidence="1">
    <location>
        <begin position="18"/>
        <end position="173"/>
    </location>
</feature>
<dbReference type="EMBL" id="JBBPBN010000029">
    <property type="protein sequence ID" value="KAK9006254.1"/>
    <property type="molecule type" value="Genomic_DNA"/>
</dbReference>
<gene>
    <name evidence="2" type="ORF">V6N11_035299</name>
</gene>
<proteinExistence type="predicted"/>
<name>A0ABR2QZY0_9ROSI</name>
<reference evidence="2 3" key="1">
    <citation type="journal article" date="2024" name="G3 (Bethesda)">
        <title>Genome assembly of Hibiscus sabdariffa L. provides insights into metabolisms of medicinal natural products.</title>
        <authorList>
            <person name="Kim T."/>
        </authorList>
    </citation>
    <scope>NUCLEOTIDE SEQUENCE [LARGE SCALE GENOMIC DNA]</scope>
    <source>
        <strain evidence="2">TK-2024</strain>
        <tissue evidence="2">Old leaves</tissue>
    </source>
</reference>
<evidence type="ECO:0000313" key="2">
    <source>
        <dbReference type="EMBL" id="KAK9006254.1"/>
    </source>
</evidence>
<feature type="signal peptide" evidence="1">
    <location>
        <begin position="1"/>
        <end position="17"/>
    </location>
</feature>
<comment type="caution">
    <text evidence="2">The sequence shown here is derived from an EMBL/GenBank/DDBJ whole genome shotgun (WGS) entry which is preliminary data.</text>
</comment>
<dbReference type="Proteomes" id="UP001396334">
    <property type="component" value="Unassembled WGS sequence"/>
</dbReference>
<keyword evidence="3" id="KW-1185">Reference proteome</keyword>
<evidence type="ECO:0000313" key="3">
    <source>
        <dbReference type="Proteomes" id="UP001396334"/>
    </source>
</evidence>
<organism evidence="2 3">
    <name type="scientific">Hibiscus sabdariffa</name>
    <name type="common">roselle</name>
    <dbReference type="NCBI Taxonomy" id="183260"/>
    <lineage>
        <taxon>Eukaryota</taxon>
        <taxon>Viridiplantae</taxon>
        <taxon>Streptophyta</taxon>
        <taxon>Embryophyta</taxon>
        <taxon>Tracheophyta</taxon>
        <taxon>Spermatophyta</taxon>
        <taxon>Magnoliopsida</taxon>
        <taxon>eudicotyledons</taxon>
        <taxon>Gunneridae</taxon>
        <taxon>Pentapetalae</taxon>
        <taxon>rosids</taxon>
        <taxon>malvids</taxon>
        <taxon>Malvales</taxon>
        <taxon>Malvaceae</taxon>
        <taxon>Malvoideae</taxon>
        <taxon>Hibiscus</taxon>
    </lineage>
</organism>
<protein>
    <submittedName>
        <fullName evidence="2">Uncharacterized protein</fullName>
    </submittedName>
</protein>
<keyword evidence="1" id="KW-0732">Signal</keyword>
<accession>A0ABR2QZY0</accession>
<evidence type="ECO:0000256" key="1">
    <source>
        <dbReference type="SAM" id="SignalP"/>
    </source>
</evidence>
<sequence length="173" mass="18516">MIVFSLSIISMIIFACGDDNSGKPRRRNDMGAVVLAGGVLSGGGRRGRGGGGGIKIFSLIMEDKSINATSLGFPRKEESDAPKQVEEGNVSGNSKVVSQEIDCFINEVDPMMAPAIDNKGSRKFNEVLGLDEARIGGKEGSCRRNNNCLASAKVRDSTLEGSSFEFPEFQDMF</sequence>